<protein>
    <recommendedName>
        <fullName evidence="4">3-carboxymuconate cyclase</fullName>
    </recommendedName>
</protein>
<dbReference type="InterPro" id="IPR015943">
    <property type="entry name" value="WD40/YVTN_repeat-like_dom_sf"/>
</dbReference>
<keyword evidence="3" id="KW-1185">Reference proteome</keyword>
<name>A0A9P5HI39_9HYPO</name>
<keyword evidence="1" id="KW-0732">Signal</keyword>
<reference evidence="2" key="1">
    <citation type="submission" date="2020-03" db="EMBL/GenBank/DDBJ databases">
        <title>Draft Genome Sequence of Cylindrodendrum hubeiense.</title>
        <authorList>
            <person name="Buettner E."/>
            <person name="Kellner H."/>
        </authorList>
    </citation>
    <scope>NUCLEOTIDE SEQUENCE</scope>
    <source>
        <strain evidence="2">IHI 201604</strain>
    </source>
</reference>
<evidence type="ECO:0000313" key="3">
    <source>
        <dbReference type="Proteomes" id="UP000722485"/>
    </source>
</evidence>
<evidence type="ECO:0000313" key="2">
    <source>
        <dbReference type="EMBL" id="KAF7557962.1"/>
    </source>
</evidence>
<dbReference type="SUPFAM" id="SSF63829">
    <property type="entry name" value="Calcium-dependent phosphotriesterase"/>
    <property type="match status" value="1"/>
</dbReference>
<accession>A0A9P5HI39</accession>
<proteinExistence type="predicted"/>
<dbReference type="EMBL" id="JAANBB010000002">
    <property type="protein sequence ID" value="KAF7557962.1"/>
    <property type="molecule type" value="Genomic_DNA"/>
</dbReference>
<evidence type="ECO:0008006" key="4">
    <source>
        <dbReference type="Google" id="ProtNLM"/>
    </source>
</evidence>
<feature type="signal peptide" evidence="1">
    <location>
        <begin position="1"/>
        <end position="22"/>
    </location>
</feature>
<organism evidence="2 3">
    <name type="scientific">Cylindrodendrum hubeiense</name>
    <dbReference type="NCBI Taxonomy" id="595255"/>
    <lineage>
        <taxon>Eukaryota</taxon>
        <taxon>Fungi</taxon>
        <taxon>Dikarya</taxon>
        <taxon>Ascomycota</taxon>
        <taxon>Pezizomycotina</taxon>
        <taxon>Sordariomycetes</taxon>
        <taxon>Hypocreomycetidae</taxon>
        <taxon>Hypocreales</taxon>
        <taxon>Nectriaceae</taxon>
        <taxon>Cylindrodendrum</taxon>
    </lineage>
</organism>
<feature type="chain" id="PRO_5040171418" description="3-carboxymuconate cyclase" evidence="1">
    <location>
        <begin position="23"/>
        <end position="396"/>
    </location>
</feature>
<dbReference type="AlphaFoldDB" id="A0A9P5HI39"/>
<evidence type="ECO:0000256" key="1">
    <source>
        <dbReference type="SAM" id="SignalP"/>
    </source>
</evidence>
<comment type="caution">
    <text evidence="2">The sequence shown here is derived from an EMBL/GenBank/DDBJ whole genome shotgun (WGS) entry which is preliminary data.</text>
</comment>
<sequence>MRVSASFVLSSWLTLLVQESAARPSLCENAKSIYVMSNEDVNSVIAVPIGKNGKLFGGTSTATGGKGARVIDGTTHVSALTDGLVSQSCLTVAGHKLFAVNPGSNTVTMFSIDRKDATKLKMVGKPAAVPGEFPNTVAASKKHKIVCVGTSGAVAGVSCTSFSRHGMGAMDALRPFDLKQTTPPVGPLNTVSQVFFSEDQNTLFVTVKGDPTKGNTGFLASFPVKYTSKGAVISKNGIRSSPAGTAVLFGSSPIAGSRDIFVTDASFGGAVLSFNSVGVASVKGKAAIDGQKATCWSTISPETNTAFVTDVATNRLVEMSLEDASIISKIDLSANGDPGMIDLRAAGNFIYALSPGNGTTNPAVTVVHATKKVQVQHFELQGLGASNRAQGVAVLL</sequence>
<gene>
    <name evidence="2" type="ORF">G7Z17_g247</name>
</gene>
<dbReference type="Proteomes" id="UP000722485">
    <property type="component" value="Unassembled WGS sequence"/>
</dbReference>
<dbReference type="OrthoDB" id="10006285at2759"/>
<dbReference type="Gene3D" id="2.130.10.10">
    <property type="entry name" value="YVTN repeat-like/Quinoprotein amine dehydrogenase"/>
    <property type="match status" value="1"/>
</dbReference>